<protein>
    <submittedName>
        <fullName evidence="1">Uncharacterized protein</fullName>
    </submittedName>
</protein>
<evidence type="ECO:0000313" key="2">
    <source>
        <dbReference type="Proteomes" id="UP001056120"/>
    </source>
</evidence>
<organism evidence="1 2">
    <name type="scientific">Smallanthus sonchifolius</name>
    <dbReference type="NCBI Taxonomy" id="185202"/>
    <lineage>
        <taxon>Eukaryota</taxon>
        <taxon>Viridiplantae</taxon>
        <taxon>Streptophyta</taxon>
        <taxon>Embryophyta</taxon>
        <taxon>Tracheophyta</taxon>
        <taxon>Spermatophyta</taxon>
        <taxon>Magnoliopsida</taxon>
        <taxon>eudicotyledons</taxon>
        <taxon>Gunneridae</taxon>
        <taxon>Pentapetalae</taxon>
        <taxon>asterids</taxon>
        <taxon>campanulids</taxon>
        <taxon>Asterales</taxon>
        <taxon>Asteraceae</taxon>
        <taxon>Asteroideae</taxon>
        <taxon>Heliantheae alliance</taxon>
        <taxon>Millerieae</taxon>
        <taxon>Smallanthus</taxon>
    </lineage>
</organism>
<dbReference type="Proteomes" id="UP001056120">
    <property type="component" value="Linkage Group LG11"/>
</dbReference>
<reference evidence="1 2" key="2">
    <citation type="journal article" date="2022" name="Mol. Ecol. Resour.">
        <title>The genomes of chicory, endive, great burdock and yacon provide insights into Asteraceae paleo-polyploidization history and plant inulin production.</title>
        <authorList>
            <person name="Fan W."/>
            <person name="Wang S."/>
            <person name="Wang H."/>
            <person name="Wang A."/>
            <person name="Jiang F."/>
            <person name="Liu H."/>
            <person name="Zhao H."/>
            <person name="Xu D."/>
            <person name="Zhang Y."/>
        </authorList>
    </citation>
    <scope>NUCLEOTIDE SEQUENCE [LARGE SCALE GENOMIC DNA]</scope>
    <source>
        <strain evidence="2">cv. Yunnan</strain>
        <tissue evidence="1">Leaves</tissue>
    </source>
</reference>
<proteinExistence type="predicted"/>
<comment type="caution">
    <text evidence="1">The sequence shown here is derived from an EMBL/GenBank/DDBJ whole genome shotgun (WGS) entry which is preliminary data.</text>
</comment>
<name>A0ACB9HWX0_9ASTR</name>
<reference evidence="2" key="1">
    <citation type="journal article" date="2022" name="Mol. Ecol. Resour.">
        <title>The genomes of chicory, endive, great burdock and yacon provide insights into Asteraceae palaeo-polyploidization history and plant inulin production.</title>
        <authorList>
            <person name="Fan W."/>
            <person name="Wang S."/>
            <person name="Wang H."/>
            <person name="Wang A."/>
            <person name="Jiang F."/>
            <person name="Liu H."/>
            <person name="Zhao H."/>
            <person name="Xu D."/>
            <person name="Zhang Y."/>
        </authorList>
    </citation>
    <scope>NUCLEOTIDE SEQUENCE [LARGE SCALE GENOMIC DNA]</scope>
    <source>
        <strain evidence="2">cv. Yunnan</strain>
    </source>
</reference>
<sequence>MPSTSNLKQQERNWLDLPSDVMTYILNKVGVVDVLENAQKVCTAWHKVCKNPAMWKVINMNNLSSSTAKISRADLCKHVVDRSQGLLVDVTLIYDVNAELFLYVADRSSQVSRLEMVTGFLCGSLTTDALMKFPLLEELNLYSQIISKEEIETVGRYWPMLKTLKVNDKVPILGEV</sequence>
<dbReference type="EMBL" id="CM042028">
    <property type="protein sequence ID" value="KAI3799735.1"/>
    <property type="molecule type" value="Genomic_DNA"/>
</dbReference>
<gene>
    <name evidence="1" type="ORF">L1987_35035</name>
</gene>
<accession>A0ACB9HWX0</accession>
<evidence type="ECO:0000313" key="1">
    <source>
        <dbReference type="EMBL" id="KAI3799735.1"/>
    </source>
</evidence>
<keyword evidence="2" id="KW-1185">Reference proteome</keyword>